<sequence>MVKVLIALTSYNEPFYPDGQKTGVFVTEAIVPYLEFVQKRYDVTFASETGTFGYDEKSTVSEFLSGKEKDVFDDANSTFNVALKNIKKASDLEDEDFDVFFASAGHGTLFDYPHAKSLQKIAAKTWANGKVVSAICHGPAIFLNLIDPKTHEPLIKGKKITGFTDEGEDILKITDILKKKDLLTVSQIAKKEGAEYVAPNGPWDSFTVADGKLITGVNPQSAMDTARKIIAAVESVSNSLGK</sequence>
<dbReference type="Gene3D" id="3.40.50.880">
    <property type="match status" value="1"/>
</dbReference>
<dbReference type="InterPro" id="IPR002818">
    <property type="entry name" value="DJ-1/PfpI"/>
</dbReference>
<comment type="caution">
    <text evidence="7">The sequence shown here is derived from an EMBL/GenBank/DDBJ whole genome shotgun (WGS) entry which is preliminary data.</text>
</comment>
<reference evidence="7" key="1">
    <citation type="journal article" date="2022" name="DNA Res.">
        <title>Genome analysis of five recently described species of the CUG-Ser clade uncovers Candida theae as a new hybrid lineage with pathogenic potential in the Candida parapsilosis species complex.</title>
        <authorList>
            <person name="Mixao V."/>
            <person name="Del Olmo V."/>
            <person name="Hegedusova E."/>
            <person name="Saus E."/>
            <person name="Pryszcz L."/>
            <person name="Cillingova A."/>
            <person name="Nosek J."/>
            <person name="Gabaldon T."/>
        </authorList>
    </citation>
    <scope>NUCLEOTIDE SEQUENCE</scope>
    <source>
        <strain evidence="7">CBS 10844</strain>
    </source>
</reference>
<dbReference type="Proteomes" id="UP001202479">
    <property type="component" value="Unassembled WGS sequence"/>
</dbReference>
<dbReference type="EC" id="4.2.1.130" evidence="1"/>
<dbReference type="GO" id="GO:0019172">
    <property type="term" value="F:glyoxalase III activity"/>
    <property type="evidence" value="ECO:0007669"/>
    <property type="project" value="UniProtKB-EC"/>
</dbReference>
<evidence type="ECO:0000256" key="5">
    <source>
        <dbReference type="ARBA" id="ARBA00048082"/>
    </source>
</evidence>
<dbReference type="GO" id="GO:0019243">
    <property type="term" value="P:methylglyoxal catabolic process to D-lactate via S-lactoyl-glutathione"/>
    <property type="evidence" value="ECO:0007669"/>
    <property type="project" value="TreeGrafter"/>
</dbReference>
<dbReference type="FunFam" id="3.40.50.880:FF:000051">
    <property type="entry name" value="Glutathione-independent glyoxalase HSP31"/>
    <property type="match status" value="1"/>
</dbReference>
<organism evidence="7 8">
    <name type="scientific">Candida oxycetoniae</name>
    <dbReference type="NCBI Taxonomy" id="497107"/>
    <lineage>
        <taxon>Eukaryota</taxon>
        <taxon>Fungi</taxon>
        <taxon>Dikarya</taxon>
        <taxon>Ascomycota</taxon>
        <taxon>Saccharomycotina</taxon>
        <taxon>Pichiomycetes</taxon>
        <taxon>Debaryomycetaceae</taxon>
        <taxon>Candida/Lodderomyces clade</taxon>
        <taxon>Candida</taxon>
    </lineage>
</organism>
<keyword evidence="8" id="KW-1185">Reference proteome</keyword>
<dbReference type="RefSeq" id="XP_049181366.1">
    <property type="nucleotide sequence ID" value="XM_049322783.1"/>
</dbReference>
<dbReference type="GO" id="GO:0005737">
    <property type="term" value="C:cytoplasm"/>
    <property type="evidence" value="ECO:0007669"/>
    <property type="project" value="TreeGrafter"/>
</dbReference>
<evidence type="ECO:0000313" key="7">
    <source>
        <dbReference type="EMBL" id="KAI3405621.2"/>
    </source>
</evidence>
<evidence type="ECO:0000256" key="1">
    <source>
        <dbReference type="ARBA" id="ARBA00013134"/>
    </source>
</evidence>
<name>A0AAI9WYR2_9ASCO</name>
<accession>A0AAI9WYR2</accession>
<evidence type="ECO:0000259" key="6">
    <source>
        <dbReference type="Pfam" id="PF01965"/>
    </source>
</evidence>
<comment type="catalytic activity">
    <reaction evidence="5">
        <text>methylglyoxal + H2O = (R)-lactate + H(+)</text>
        <dbReference type="Rhea" id="RHEA:27754"/>
        <dbReference type="ChEBI" id="CHEBI:15377"/>
        <dbReference type="ChEBI" id="CHEBI:15378"/>
        <dbReference type="ChEBI" id="CHEBI:16004"/>
        <dbReference type="ChEBI" id="CHEBI:17158"/>
        <dbReference type="EC" id="4.2.1.130"/>
    </reaction>
</comment>
<evidence type="ECO:0000313" key="8">
    <source>
        <dbReference type="Proteomes" id="UP001202479"/>
    </source>
</evidence>
<dbReference type="EMBL" id="JAHUZD010000028">
    <property type="protein sequence ID" value="KAI3405621.2"/>
    <property type="molecule type" value="Genomic_DNA"/>
</dbReference>
<comment type="similarity">
    <text evidence="4">Belongs to the peptidase C56 family. HSP31-like subfamily.</text>
</comment>
<dbReference type="InterPro" id="IPR050325">
    <property type="entry name" value="Prot/Nucl_acid_deglycase"/>
</dbReference>
<dbReference type="PANTHER" id="PTHR48094">
    <property type="entry name" value="PROTEIN/NUCLEIC ACID DEGLYCASE DJ-1-RELATED"/>
    <property type="match status" value="1"/>
</dbReference>
<dbReference type="Pfam" id="PF01965">
    <property type="entry name" value="DJ-1_PfpI"/>
    <property type="match status" value="1"/>
</dbReference>
<proteinExistence type="inferred from homology"/>
<dbReference type="GeneID" id="73379256"/>
<gene>
    <name evidence="7" type="ORF">KGF56_001639</name>
</gene>
<feature type="domain" description="DJ-1/PfpI" evidence="6">
    <location>
        <begin position="27"/>
        <end position="231"/>
    </location>
</feature>
<dbReference type="PANTHER" id="PTHR48094:SF11">
    <property type="entry name" value="GLUTATHIONE-INDEPENDENT GLYOXALASE HSP31-RELATED"/>
    <property type="match status" value="1"/>
</dbReference>
<protein>
    <recommendedName>
        <fullName evidence="1">D-lactate dehydratase</fullName>
        <ecNumber evidence="1">4.2.1.130</ecNumber>
    </recommendedName>
</protein>
<keyword evidence="3" id="KW-0456">Lyase</keyword>
<dbReference type="AlphaFoldDB" id="A0AAI9WYR2"/>
<dbReference type="SUPFAM" id="SSF52317">
    <property type="entry name" value="Class I glutamine amidotransferase-like"/>
    <property type="match status" value="1"/>
</dbReference>
<evidence type="ECO:0000256" key="3">
    <source>
        <dbReference type="ARBA" id="ARBA00023239"/>
    </source>
</evidence>
<keyword evidence="2" id="KW-0346">Stress response</keyword>
<dbReference type="InterPro" id="IPR029062">
    <property type="entry name" value="Class_I_gatase-like"/>
</dbReference>
<evidence type="ECO:0000256" key="4">
    <source>
        <dbReference type="ARBA" id="ARBA00038493"/>
    </source>
</evidence>
<evidence type="ECO:0000256" key="2">
    <source>
        <dbReference type="ARBA" id="ARBA00023016"/>
    </source>
</evidence>